<proteinExistence type="predicted"/>
<dbReference type="RefSeq" id="WP_054207864.1">
    <property type="nucleotide sequence ID" value="NZ_LGSZ01000022.1"/>
</dbReference>
<evidence type="ECO:0000313" key="1">
    <source>
        <dbReference type="EMBL" id="KPH82202.1"/>
    </source>
</evidence>
<accession>A0A0N1FGN2</accession>
<dbReference type="AlphaFoldDB" id="A0A0N1FGN2"/>
<dbReference type="EMBL" id="LGSZ01000022">
    <property type="protein sequence ID" value="KPH82202.1"/>
    <property type="molecule type" value="Genomic_DNA"/>
</dbReference>
<dbReference type="OrthoDB" id="8159751at2"/>
<gene>
    <name evidence="1" type="ORF">AE618_04640</name>
</gene>
<dbReference type="Proteomes" id="UP000037822">
    <property type="component" value="Unassembled WGS sequence"/>
</dbReference>
<reference evidence="1 2" key="1">
    <citation type="submission" date="2015-07" db="EMBL/GenBank/DDBJ databases">
        <title>Whole genome sequencing of Bosea vaviloviae isolated from cave pool.</title>
        <authorList>
            <person name="Tan N.E.H."/>
            <person name="Lee Y.P."/>
            <person name="Gan H.M."/>
            <person name="Barton H."/>
            <person name="Savka M.A."/>
        </authorList>
    </citation>
    <scope>NUCLEOTIDE SEQUENCE [LARGE SCALE GENOMIC DNA]</scope>
    <source>
        <strain evidence="1 2">SD260</strain>
    </source>
</reference>
<keyword evidence="2" id="KW-1185">Reference proteome</keyword>
<evidence type="ECO:0000313" key="2">
    <source>
        <dbReference type="Proteomes" id="UP000037822"/>
    </source>
</evidence>
<dbReference type="PATRIC" id="fig|1526658.3.peg.3267"/>
<evidence type="ECO:0008006" key="3">
    <source>
        <dbReference type="Google" id="ProtNLM"/>
    </source>
</evidence>
<name>A0A0N1FGN2_9HYPH</name>
<sequence length="161" mass="17768">MVSSTETRSGTSRLALVSVVIALFSLGASVFQSVNYLHSIDNMQRNILRTESLRTCRDLIDTFFRFRLKAEVANAAGAVAMDGVELKAIAYQFGALGTFLANFHAEVARQRYTALSWQLNTIAEKIGGMPREEFEKLFAEADRQFGAINEDCVKAATGHLL</sequence>
<protein>
    <recommendedName>
        <fullName evidence="3">Chemotaxis methyl-accepting receptor HlyB-like 4HB MCP domain-containing protein</fullName>
    </recommendedName>
</protein>
<organism evidence="1 2">
    <name type="scientific">Bosea vaviloviae</name>
    <dbReference type="NCBI Taxonomy" id="1526658"/>
    <lineage>
        <taxon>Bacteria</taxon>
        <taxon>Pseudomonadati</taxon>
        <taxon>Pseudomonadota</taxon>
        <taxon>Alphaproteobacteria</taxon>
        <taxon>Hyphomicrobiales</taxon>
        <taxon>Boseaceae</taxon>
        <taxon>Bosea</taxon>
    </lineage>
</organism>
<comment type="caution">
    <text evidence="1">The sequence shown here is derived from an EMBL/GenBank/DDBJ whole genome shotgun (WGS) entry which is preliminary data.</text>
</comment>